<dbReference type="OrthoDB" id="9808602at2"/>
<evidence type="ECO:0000256" key="8">
    <source>
        <dbReference type="SAM" id="Phobius"/>
    </source>
</evidence>
<feature type="domain" description="Bacterial sugar transferase" evidence="9">
    <location>
        <begin position="303"/>
        <end position="489"/>
    </location>
</feature>
<dbReference type="NCBIfam" id="TIGR03023">
    <property type="entry name" value="WcaJ_sugtrans"/>
    <property type="match status" value="1"/>
</dbReference>
<dbReference type="InterPro" id="IPR017473">
    <property type="entry name" value="Undecaprenyl-P_gluc_Ptfrase"/>
</dbReference>
<organism evidence="10 11">
    <name type="scientific">Lichenicoccus roseus</name>
    <dbReference type="NCBI Taxonomy" id="2683649"/>
    <lineage>
        <taxon>Bacteria</taxon>
        <taxon>Pseudomonadati</taxon>
        <taxon>Pseudomonadota</taxon>
        <taxon>Alphaproteobacteria</taxon>
        <taxon>Acetobacterales</taxon>
        <taxon>Acetobacteraceae</taxon>
        <taxon>Lichenicoccus</taxon>
    </lineage>
</organism>
<keyword evidence="6 8" id="KW-0472">Membrane</keyword>
<evidence type="ECO:0000256" key="5">
    <source>
        <dbReference type="ARBA" id="ARBA00022989"/>
    </source>
</evidence>
<keyword evidence="4 8" id="KW-0812">Transmembrane</keyword>
<sequence length="497" mass="54878">MITAEAGVAQAVGVSAEAQERPNREVRASKRASRVPLTVFSGAGRLVDLLVLLLSGFAACAVIGLVRLHYGAHLLAVFVGDWMTITALTYSGAYKITRLRQPVPQLFCIMLAVMLGMAAVDLCLFLENNMMLPLEPFPEIWAACTAALLLLSHGIGGWLVVRWSASGRLRRNVAIIGVSDLSRRLIEGVRRAPNTDMHLVGIYDDQVPANSVHAGVPVLGRVSDLLEHGRENSFDTIVVAGSVQESNHVQNVCAQLSSAIADVYLMTDVAGHNLGSPIFGAVCDRVVVLIRRRPLDDWQIVQKMLFDRLGSLAAIVLLSPVLLGIALLVRMSGPGPVVFRQPRVGFNNRTFICFKFRTMHHNRCETGEIAQATRGDPRVTWIGAWLRKLSLDELPQLFNVLRGDMSLVGPRPHAPATKAGDRYFQDVVADYAVRHRVKPGITGWAQVNGWRGETRTVEQLQSRIDHDFHYIENWSMFLDLKILFLTVARELKSKTAY</sequence>
<dbReference type="AlphaFoldDB" id="A0A5R9JCE1"/>
<dbReference type="GO" id="GO:0016020">
    <property type="term" value="C:membrane"/>
    <property type="evidence" value="ECO:0007669"/>
    <property type="project" value="UniProtKB-SubCell"/>
</dbReference>
<dbReference type="Proteomes" id="UP000305654">
    <property type="component" value="Unassembled WGS sequence"/>
</dbReference>
<dbReference type="InterPro" id="IPR003362">
    <property type="entry name" value="Bact_transf"/>
</dbReference>
<comment type="caution">
    <text evidence="10">The sequence shown here is derived from an EMBL/GenBank/DDBJ whole genome shotgun (WGS) entry which is preliminary data.</text>
</comment>
<dbReference type="EC" id="2.7.8.31" evidence="10"/>
<dbReference type="RefSeq" id="WP_138324683.1">
    <property type="nucleotide sequence ID" value="NZ_VCDI01000001.1"/>
</dbReference>
<evidence type="ECO:0000313" key="10">
    <source>
        <dbReference type="EMBL" id="TLU74433.1"/>
    </source>
</evidence>
<proteinExistence type="inferred from homology"/>
<keyword evidence="5 8" id="KW-1133">Transmembrane helix</keyword>
<comment type="similarity">
    <text evidence="2">Belongs to the bacterial sugar transferase family.</text>
</comment>
<keyword evidence="11" id="KW-1185">Reference proteome</keyword>
<dbReference type="NCBIfam" id="TIGR03025">
    <property type="entry name" value="EPS_sugtrans"/>
    <property type="match status" value="1"/>
</dbReference>
<feature type="transmembrane region" description="Helical" evidence="8">
    <location>
        <begin position="46"/>
        <end position="66"/>
    </location>
</feature>
<dbReference type="GO" id="GO:0089702">
    <property type="term" value="F:undecaprenyl-phosphate glucose phosphotransferase activity"/>
    <property type="evidence" value="ECO:0007669"/>
    <property type="project" value="UniProtKB-EC"/>
</dbReference>
<keyword evidence="3 10" id="KW-0808">Transferase</keyword>
<evidence type="ECO:0000256" key="3">
    <source>
        <dbReference type="ARBA" id="ARBA00022679"/>
    </source>
</evidence>
<evidence type="ECO:0000256" key="2">
    <source>
        <dbReference type="ARBA" id="ARBA00006464"/>
    </source>
</evidence>
<dbReference type="PANTHER" id="PTHR30576">
    <property type="entry name" value="COLANIC BIOSYNTHESIS UDP-GLUCOSE LIPID CARRIER TRANSFERASE"/>
    <property type="match status" value="1"/>
</dbReference>
<evidence type="ECO:0000313" key="11">
    <source>
        <dbReference type="Proteomes" id="UP000305654"/>
    </source>
</evidence>
<feature type="transmembrane region" description="Helical" evidence="8">
    <location>
        <begin position="309"/>
        <end position="329"/>
    </location>
</feature>
<dbReference type="GO" id="GO:0000271">
    <property type="term" value="P:polysaccharide biosynthetic process"/>
    <property type="evidence" value="ECO:0007669"/>
    <property type="project" value="UniProtKB-KW"/>
</dbReference>
<dbReference type="PANTHER" id="PTHR30576:SF0">
    <property type="entry name" value="UNDECAPRENYL-PHOSPHATE N-ACETYLGALACTOSAMINYL 1-PHOSPHATE TRANSFERASE-RELATED"/>
    <property type="match status" value="1"/>
</dbReference>
<evidence type="ECO:0000259" key="9">
    <source>
        <dbReference type="Pfam" id="PF02397"/>
    </source>
</evidence>
<dbReference type="Pfam" id="PF02397">
    <property type="entry name" value="Bac_transf"/>
    <property type="match status" value="1"/>
</dbReference>
<evidence type="ECO:0000256" key="7">
    <source>
        <dbReference type="ARBA" id="ARBA00023169"/>
    </source>
</evidence>
<feature type="transmembrane region" description="Helical" evidence="8">
    <location>
        <begin position="140"/>
        <end position="161"/>
    </location>
</feature>
<gene>
    <name evidence="10" type="ORF">FE263_04415</name>
</gene>
<dbReference type="InterPro" id="IPR017475">
    <property type="entry name" value="EPS_sugar_tfrase"/>
</dbReference>
<reference evidence="10 11" key="1">
    <citation type="submission" date="2019-05" db="EMBL/GenBank/DDBJ databases">
        <authorList>
            <person name="Pankratov T."/>
            <person name="Grouzdev D."/>
        </authorList>
    </citation>
    <scope>NUCLEOTIDE SEQUENCE [LARGE SCALE GENOMIC DNA]</scope>
    <source>
        <strain evidence="10 11">KEBCLARHB70R</strain>
    </source>
</reference>
<dbReference type="Pfam" id="PF13727">
    <property type="entry name" value="CoA_binding_3"/>
    <property type="match status" value="1"/>
</dbReference>
<accession>A0A5R9JCE1</accession>
<comment type="subcellular location">
    <subcellularLocation>
        <location evidence="1">Membrane</location>
        <topology evidence="1">Multi-pass membrane protein</topology>
    </subcellularLocation>
</comment>
<evidence type="ECO:0000256" key="1">
    <source>
        <dbReference type="ARBA" id="ARBA00004141"/>
    </source>
</evidence>
<dbReference type="Gene3D" id="3.40.50.720">
    <property type="entry name" value="NAD(P)-binding Rossmann-like Domain"/>
    <property type="match status" value="1"/>
</dbReference>
<evidence type="ECO:0000256" key="6">
    <source>
        <dbReference type="ARBA" id="ARBA00023136"/>
    </source>
</evidence>
<evidence type="ECO:0000256" key="4">
    <source>
        <dbReference type="ARBA" id="ARBA00022692"/>
    </source>
</evidence>
<feature type="transmembrane region" description="Helical" evidence="8">
    <location>
        <begin position="72"/>
        <end position="94"/>
    </location>
</feature>
<name>A0A5R9JCE1_9PROT</name>
<dbReference type="EMBL" id="VCDI01000001">
    <property type="protein sequence ID" value="TLU74433.1"/>
    <property type="molecule type" value="Genomic_DNA"/>
</dbReference>
<keyword evidence="7" id="KW-0270">Exopolysaccharide synthesis</keyword>
<feature type="transmembrane region" description="Helical" evidence="8">
    <location>
        <begin position="106"/>
        <end position="128"/>
    </location>
</feature>
<protein>
    <submittedName>
        <fullName evidence="10">Undecaprenyl-phosphate glucose phosphotransferase</fullName>
        <ecNumber evidence="10">2.7.8.31</ecNumber>
    </submittedName>
</protein>